<dbReference type="InterPro" id="IPR041885">
    <property type="entry name" value="MAN1_winged_helix_dom"/>
</dbReference>
<keyword evidence="5 9" id="KW-1133">Transmembrane helix</keyword>
<evidence type="ECO:0000259" key="10">
    <source>
        <dbReference type="PROSITE" id="PS50954"/>
    </source>
</evidence>
<proteinExistence type="predicted"/>
<dbReference type="EMBL" id="PZQS01000009">
    <property type="protein sequence ID" value="PVD24421.1"/>
    <property type="molecule type" value="Genomic_DNA"/>
</dbReference>
<dbReference type="CDD" id="cd12286">
    <property type="entry name" value="RRM_Man1"/>
    <property type="match status" value="1"/>
</dbReference>
<dbReference type="InterPro" id="IPR012677">
    <property type="entry name" value="Nucleotide-bd_a/b_plait_sf"/>
</dbReference>
<evidence type="ECO:0000256" key="8">
    <source>
        <dbReference type="SAM" id="MobiDB-lite"/>
    </source>
</evidence>
<feature type="domain" description="LEM" evidence="10">
    <location>
        <begin position="1"/>
        <end position="44"/>
    </location>
</feature>
<dbReference type="PANTHER" id="PTHR13428">
    <property type="entry name" value="INNER NUCLEAR MEMBRANE PROTEIN MAN1 LEM DOMAIN CONTAINING PROTEIN"/>
    <property type="match status" value="1"/>
</dbReference>
<evidence type="ECO:0000256" key="6">
    <source>
        <dbReference type="ARBA" id="ARBA00023136"/>
    </source>
</evidence>
<dbReference type="InterPro" id="IPR052277">
    <property type="entry name" value="INM_ESCRT-Associated"/>
</dbReference>
<keyword evidence="3" id="KW-0597">Phosphoprotein</keyword>
<feature type="compositionally biased region" description="Polar residues" evidence="8">
    <location>
        <begin position="79"/>
        <end position="105"/>
    </location>
</feature>
<evidence type="ECO:0000256" key="5">
    <source>
        <dbReference type="ARBA" id="ARBA00022989"/>
    </source>
</evidence>
<feature type="transmembrane region" description="Helical" evidence="9">
    <location>
        <begin position="446"/>
        <end position="469"/>
    </location>
</feature>
<evidence type="ECO:0000313" key="11">
    <source>
        <dbReference type="EMBL" id="PVD24421.1"/>
    </source>
</evidence>
<dbReference type="GO" id="GO:0031490">
    <property type="term" value="F:chromatin DNA binding"/>
    <property type="evidence" value="ECO:0007669"/>
    <property type="project" value="TreeGrafter"/>
</dbReference>
<dbReference type="PANTHER" id="PTHR13428:SF12">
    <property type="entry name" value="INNER NUCLEAR MEMBRANE PROTEIN MAN1"/>
    <property type="match status" value="1"/>
</dbReference>
<keyword evidence="7" id="KW-0539">Nucleus</keyword>
<reference evidence="11 12" key="1">
    <citation type="submission" date="2018-04" db="EMBL/GenBank/DDBJ databases">
        <title>The genome of golden apple snail Pomacea canaliculata provides insight into stress tolerance and invasive adaptation.</title>
        <authorList>
            <person name="Liu C."/>
            <person name="Liu B."/>
            <person name="Ren Y."/>
            <person name="Zhang Y."/>
            <person name="Wang H."/>
            <person name="Li S."/>
            <person name="Jiang F."/>
            <person name="Yin L."/>
            <person name="Zhang G."/>
            <person name="Qian W."/>
            <person name="Fan W."/>
        </authorList>
    </citation>
    <scope>NUCLEOTIDE SEQUENCE [LARGE SCALE GENOMIC DNA]</scope>
    <source>
        <strain evidence="11">SZHN2017</strain>
        <tissue evidence="11">Muscle</tissue>
    </source>
</reference>
<sequence length="719" mass="82219">MADSLTDEELVKELQSYGEKITFPFKANRRNILIKKLNHLRSRNKSLSDKGKGKRNTSGPLPNLDALSSDDSDADDETGTQAPLSATGQSSSNHGSLDRSASSKITEVVNRSLRRRPNVSPTGSVSVRLRPSEDIRSARRLTGRPSLSRRDETLDTNVSLVSDPYQTPRLYPDLSSLSPARDSFHNASRQSDFNFESSDSDLDGSSYEVENKSVNTSFGLLRGRRTPASNHVTPERNFSQYSTLSPENSFTLRESVAARKRRRRCYPEHVSLGLVGIALAFFIIITLCYFFVRKETFIGWIFGHGASLAPQNTHLLCPPGVLSINSSTYCCDSRSFEKARVEIRDLFTELSSRKGQVLCNNADKSIQRFTENQLRQRLERAAENKEEVDQLFDCIIHHIIANPHWNLRPFKKDDQVAEFVKDVDYVESAVASMGFFCRLWRSFSHVMWSIFVLFAGVSGLMLLFVILWWRIKAKEKEEQQVFTMVEQIIDLLKEQHELSQKDDGADQAAGLAVQHVRDQLLPPSKRKALQHIWDQAVKFIEANESRVRLETQVIEGEEFTVWRWIQATPNGGKVWQGQAFGEHNDNNSTSVYSPTPCLKIRNMFDREVESDENWEENVKDALLEKCRDIRSLVHIYVDKSSREGCVYVKCNSRETAGKVRQALHGWWFDGRLVTVKHLKVEHYHNRWPEAKFAWRPLQPSTNQMRSLAQPYHRSSLEMT</sequence>
<comment type="subcellular location">
    <subcellularLocation>
        <location evidence="1">Endomembrane system</location>
        <topology evidence="1">Multi-pass membrane protein</topology>
    </subcellularLocation>
    <subcellularLocation>
        <location evidence="2">Nucleus inner membrane</location>
    </subcellularLocation>
</comment>
<evidence type="ECO:0000256" key="2">
    <source>
        <dbReference type="ARBA" id="ARBA00004540"/>
    </source>
</evidence>
<dbReference type="GO" id="GO:0030514">
    <property type="term" value="P:negative regulation of BMP signaling pathway"/>
    <property type="evidence" value="ECO:0007669"/>
    <property type="project" value="TreeGrafter"/>
</dbReference>
<dbReference type="GO" id="GO:0005637">
    <property type="term" value="C:nuclear inner membrane"/>
    <property type="evidence" value="ECO:0007669"/>
    <property type="project" value="UniProtKB-SubCell"/>
</dbReference>
<dbReference type="OMA" id="SCETAYQ"/>
<dbReference type="Gene3D" id="1.10.10.1180">
    <property type="entry name" value="MAN1, winged-helix domain"/>
    <property type="match status" value="1"/>
</dbReference>
<evidence type="ECO:0000256" key="4">
    <source>
        <dbReference type="ARBA" id="ARBA00022692"/>
    </source>
</evidence>
<keyword evidence="12" id="KW-1185">Reference proteome</keyword>
<dbReference type="AlphaFoldDB" id="A0A2T7NTC8"/>
<gene>
    <name evidence="11" type="ORF">C0Q70_14903</name>
</gene>
<dbReference type="GO" id="GO:0006998">
    <property type="term" value="P:nuclear envelope organization"/>
    <property type="evidence" value="ECO:0007669"/>
    <property type="project" value="TreeGrafter"/>
</dbReference>
<dbReference type="InterPro" id="IPR003887">
    <property type="entry name" value="LEM_dom"/>
</dbReference>
<dbReference type="STRING" id="400727.A0A2T7NTC8"/>
<comment type="caution">
    <text evidence="11">The sequence shown here is derived from an EMBL/GenBank/DDBJ whole genome shotgun (WGS) entry which is preliminary data.</text>
</comment>
<dbReference type="FunFam" id="3.30.70.330:FF:000176">
    <property type="entry name" value="Inner nuclear membrane protein Man1"/>
    <property type="match status" value="1"/>
</dbReference>
<dbReference type="InterPro" id="IPR034394">
    <property type="entry name" value="Man1_RRM"/>
</dbReference>
<evidence type="ECO:0000256" key="7">
    <source>
        <dbReference type="ARBA" id="ARBA00023242"/>
    </source>
</evidence>
<feature type="region of interest" description="Disordered" evidence="8">
    <location>
        <begin position="43"/>
        <end position="176"/>
    </location>
</feature>
<accession>A0A2T7NTC8</accession>
<dbReference type="PROSITE" id="PS50954">
    <property type="entry name" value="LEM"/>
    <property type="match status" value="1"/>
</dbReference>
<evidence type="ECO:0000256" key="3">
    <source>
        <dbReference type="ARBA" id="ARBA00022553"/>
    </source>
</evidence>
<evidence type="ECO:0000313" key="12">
    <source>
        <dbReference type="Proteomes" id="UP000245119"/>
    </source>
</evidence>
<keyword evidence="4 9" id="KW-0812">Transmembrane</keyword>
<dbReference type="Gene3D" id="3.30.70.330">
    <property type="match status" value="1"/>
</dbReference>
<dbReference type="InterPro" id="IPR018996">
    <property type="entry name" value="Man1/Src1-like_C"/>
</dbReference>
<keyword evidence="6 9" id="KW-0472">Membrane</keyword>
<dbReference type="Pfam" id="PF09402">
    <property type="entry name" value="MSC"/>
    <property type="match status" value="1"/>
</dbReference>
<evidence type="ECO:0000256" key="9">
    <source>
        <dbReference type="SAM" id="Phobius"/>
    </source>
</evidence>
<dbReference type="SUPFAM" id="SSF54928">
    <property type="entry name" value="RNA-binding domain, RBD"/>
    <property type="match status" value="1"/>
</dbReference>
<feature type="transmembrane region" description="Helical" evidence="9">
    <location>
        <begin position="270"/>
        <end position="292"/>
    </location>
</feature>
<dbReference type="Proteomes" id="UP000245119">
    <property type="component" value="Linkage Group LG9"/>
</dbReference>
<organism evidence="11 12">
    <name type="scientific">Pomacea canaliculata</name>
    <name type="common">Golden apple snail</name>
    <dbReference type="NCBI Taxonomy" id="400727"/>
    <lineage>
        <taxon>Eukaryota</taxon>
        <taxon>Metazoa</taxon>
        <taxon>Spiralia</taxon>
        <taxon>Lophotrochozoa</taxon>
        <taxon>Mollusca</taxon>
        <taxon>Gastropoda</taxon>
        <taxon>Caenogastropoda</taxon>
        <taxon>Architaenioglossa</taxon>
        <taxon>Ampullarioidea</taxon>
        <taxon>Ampullariidae</taxon>
        <taxon>Pomacea</taxon>
    </lineage>
</organism>
<dbReference type="FunFam" id="1.10.10.1180:FF:000002">
    <property type="entry name" value="LEM domain-containing protein 2"/>
    <property type="match status" value="1"/>
</dbReference>
<dbReference type="InterPro" id="IPR035979">
    <property type="entry name" value="RBD_domain_sf"/>
</dbReference>
<dbReference type="OrthoDB" id="118234at2759"/>
<feature type="compositionally biased region" description="Acidic residues" evidence="8">
    <location>
        <begin position="68"/>
        <end position="78"/>
    </location>
</feature>
<evidence type="ECO:0000256" key="1">
    <source>
        <dbReference type="ARBA" id="ARBA00004127"/>
    </source>
</evidence>
<name>A0A2T7NTC8_POMCA</name>
<protein>
    <recommendedName>
        <fullName evidence="10">LEM domain-containing protein</fullName>
    </recommendedName>
</protein>